<keyword evidence="1" id="KW-0732">Signal</keyword>
<dbReference type="EMBL" id="KI517683">
    <property type="protein sequence ID" value="ESQ34597.1"/>
    <property type="molecule type" value="Genomic_DNA"/>
</dbReference>
<reference evidence="2 3" key="1">
    <citation type="journal article" date="2013" name="Front. Plant Sci.">
        <title>The Reference Genome of the Halophytic Plant Eutrema salsugineum.</title>
        <authorList>
            <person name="Yang R."/>
            <person name="Jarvis D.E."/>
            <person name="Chen H."/>
            <person name="Beilstein M.A."/>
            <person name="Grimwood J."/>
            <person name="Jenkins J."/>
            <person name="Shu S."/>
            <person name="Prochnik S."/>
            <person name="Xin M."/>
            <person name="Ma C."/>
            <person name="Schmutz J."/>
            <person name="Wing R.A."/>
            <person name="Mitchell-Olds T."/>
            <person name="Schumaker K.S."/>
            <person name="Wang X."/>
        </authorList>
    </citation>
    <scope>NUCLEOTIDE SEQUENCE [LARGE SCALE GENOMIC DNA]</scope>
</reference>
<dbReference type="Gramene" id="ESQ34597">
    <property type="protein sequence ID" value="ESQ34597"/>
    <property type="gene ID" value="EUTSA_v10009471mg"/>
</dbReference>
<organism evidence="2 3">
    <name type="scientific">Eutrema salsugineum</name>
    <name type="common">Saltwater cress</name>
    <name type="synonym">Sisymbrium salsugineum</name>
    <dbReference type="NCBI Taxonomy" id="72664"/>
    <lineage>
        <taxon>Eukaryota</taxon>
        <taxon>Viridiplantae</taxon>
        <taxon>Streptophyta</taxon>
        <taxon>Embryophyta</taxon>
        <taxon>Tracheophyta</taxon>
        <taxon>Spermatophyta</taxon>
        <taxon>Magnoliopsida</taxon>
        <taxon>eudicotyledons</taxon>
        <taxon>Gunneridae</taxon>
        <taxon>Pentapetalae</taxon>
        <taxon>rosids</taxon>
        <taxon>malvids</taxon>
        <taxon>Brassicales</taxon>
        <taxon>Brassicaceae</taxon>
        <taxon>Eutremeae</taxon>
        <taxon>Eutrema</taxon>
    </lineage>
</organism>
<evidence type="ECO:0000256" key="1">
    <source>
        <dbReference type="SAM" id="SignalP"/>
    </source>
</evidence>
<sequence length="67" mass="7653">MAARVMKNISNCVMIVSLFTLMLSTQFSYSTMVDVCIEHCVVNQCLNVIEHATPYICKYACKRRCVQ</sequence>
<proteinExistence type="predicted"/>
<protein>
    <recommendedName>
        <fullName evidence="4">Plant thionin family protein</fullName>
    </recommendedName>
</protein>
<dbReference type="AlphaFoldDB" id="V4KX29"/>
<feature type="chain" id="PRO_5004720844" description="Plant thionin family protein" evidence="1">
    <location>
        <begin position="31"/>
        <end position="67"/>
    </location>
</feature>
<evidence type="ECO:0008006" key="4">
    <source>
        <dbReference type="Google" id="ProtNLM"/>
    </source>
</evidence>
<name>V4KX29_EUTSA</name>
<dbReference type="PANTHER" id="PTHR31710:SF39">
    <property type="entry name" value="PLANT THIONIN FAMILY PROTEIN"/>
    <property type="match status" value="1"/>
</dbReference>
<keyword evidence="3" id="KW-1185">Reference proteome</keyword>
<dbReference type="PANTHER" id="PTHR31710">
    <property type="entry name" value="GB|AAF16529.1-RELATED"/>
    <property type="match status" value="1"/>
</dbReference>
<dbReference type="KEGG" id="eus:EUTSA_v10009471mg"/>
<accession>V4KX29</accession>
<evidence type="ECO:0000313" key="3">
    <source>
        <dbReference type="Proteomes" id="UP000030689"/>
    </source>
</evidence>
<gene>
    <name evidence="2" type="ORF">EUTSA_v10009471mg</name>
</gene>
<feature type="signal peptide" evidence="1">
    <location>
        <begin position="1"/>
        <end position="30"/>
    </location>
</feature>
<dbReference type="Proteomes" id="UP000030689">
    <property type="component" value="Unassembled WGS sequence"/>
</dbReference>
<evidence type="ECO:0000313" key="2">
    <source>
        <dbReference type="EMBL" id="ESQ34597.1"/>
    </source>
</evidence>
<feature type="non-terminal residue" evidence="2">
    <location>
        <position position="67"/>
    </location>
</feature>